<protein>
    <recommendedName>
        <fullName evidence="2">DUF7973 domain-containing protein</fullName>
    </recommendedName>
</protein>
<dbReference type="InterPro" id="IPR058279">
    <property type="entry name" value="DUF7973"/>
</dbReference>
<organism evidence="3 4">
    <name type="scientific">Halodesulfovibrio marinisediminis DSM 17456</name>
    <dbReference type="NCBI Taxonomy" id="1121457"/>
    <lineage>
        <taxon>Bacteria</taxon>
        <taxon>Pseudomonadati</taxon>
        <taxon>Thermodesulfobacteriota</taxon>
        <taxon>Desulfovibrionia</taxon>
        <taxon>Desulfovibrionales</taxon>
        <taxon>Desulfovibrionaceae</taxon>
        <taxon>Halodesulfovibrio</taxon>
    </lineage>
</organism>
<dbReference type="OrthoDB" id="4484645at2"/>
<evidence type="ECO:0000256" key="1">
    <source>
        <dbReference type="SAM" id="Phobius"/>
    </source>
</evidence>
<keyword evidence="4" id="KW-1185">Reference proteome</keyword>
<gene>
    <name evidence="3" type="ORF">SAMN02745161_0959</name>
</gene>
<dbReference type="Proteomes" id="UP000184694">
    <property type="component" value="Unassembled WGS sequence"/>
</dbReference>
<dbReference type="RefSeq" id="WP_074215825.1">
    <property type="nucleotide sequence ID" value="NZ_FSRG01000004.1"/>
</dbReference>
<feature type="transmembrane region" description="Helical" evidence="1">
    <location>
        <begin position="183"/>
        <end position="202"/>
    </location>
</feature>
<evidence type="ECO:0000313" key="3">
    <source>
        <dbReference type="EMBL" id="SIN87492.1"/>
    </source>
</evidence>
<reference evidence="4" key="1">
    <citation type="submission" date="2016-11" db="EMBL/GenBank/DDBJ databases">
        <authorList>
            <person name="Varghese N."/>
            <person name="Submissions S."/>
        </authorList>
    </citation>
    <scope>NUCLEOTIDE SEQUENCE [LARGE SCALE GENOMIC DNA]</scope>
    <source>
        <strain evidence="4">DSM 17456</strain>
    </source>
</reference>
<feature type="transmembrane region" description="Helical" evidence="1">
    <location>
        <begin position="103"/>
        <end position="121"/>
    </location>
</feature>
<dbReference type="AlphaFoldDB" id="A0A1N6EWM3"/>
<keyword evidence="1" id="KW-0812">Transmembrane</keyword>
<sequence length="311" mass="32198">MEPLSLTTLLVCFGGGILGGTLGGLLSFVLCGLFVFSGCLIALAGGGDFMFSVVGFGPIFGPHVGGFAAGVAAANYAQGIRKNHPTGGAKDILASLMPTSWDVLFVGGVFAVFGHLCNYWFSTFMTGQDTIALTVLTSAFVSRALFLRQSPFGNSESIKKFGLLGTDDNNLSWVPWMLPFSRMIMFAIGIGFASGGAAMAIGEYAQAQGIASGVTVTAQVVIGWAVAAVSLISLQLGNDSIQRVPVWHCQAILAGIAWVNFGNIGICVVAAVAGALLQELGARLFWNHGDSHVDPPAFGIAVGTCILNLLA</sequence>
<dbReference type="EMBL" id="FSRG01000004">
    <property type="protein sequence ID" value="SIN87492.1"/>
    <property type="molecule type" value="Genomic_DNA"/>
</dbReference>
<evidence type="ECO:0000259" key="2">
    <source>
        <dbReference type="Pfam" id="PF25928"/>
    </source>
</evidence>
<name>A0A1N6EWM3_9BACT</name>
<keyword evidence="1" id="KW-0472">Membrane</keyword>
<feature type="transmembrane region" description="Helical" evidence="1">
    <location>
        <begin position="252"/>
        <end position="277"/>
    </location>
</feature>
<dbReference type="Pfam" id="PF25928">
    <property type="entry name" value="DUF7973"/>
    <property type="match status" value="2"/>
</dbReference>
<feature type="transmembrane region" description="Helical" evidence="1">
    <location>
        <begin position="6"/>
        <end position="26"/>
    </location>
</feature>
<feature type="domain" description="DUF7973" evidence="2">
    <location>
        <begin position="209"/>
        <end position="310"/>
    </location>
</feature>
<dbReference type="STRING" id="1121457.SAMN02745161_0959"/>
<proteinExistence type="predicted"/>
<keyword evidence="1" id="KW-1133">Transmembrane helix</keyword>
<feature type="transmembrane region" description="Helical" evidence="1">
    <location>
        <begin position="33"/>
        <end position="56"/>
    </location>
</feature>
<evidence type="ECO:0000313" key="4">
    <source>
        <dbReference type="Proteomes" id="UP000184694"/>
    </source>
</evidence>
<accession>A0A1N6EWM3</accession>
<feature type="transmembrane region" description="Helical" evidence="1">
    <location>
        <begin position="209"/>
        <end position="232"/>
    </location>
</feature>
<feature type="domain" description="DUF7973" evidence="2">
    <location>
        <begin position="4"/>
        <end position="146"/>
    </location>
</feature>